<dbReference type="InterPro" id="IPR000859">
    <property type="entry name" value="CUB_dom"/>
</dbReference>
<dbReference type="InterPro" id="IPR035914">
    <property type="entry name" value="Sperma_CUB_dom_sf"/>
</dbReference>
<dbReference type="EMBL" id="UYSU01036804">
    <property type="protein sequence ID" value="VDL98181.1"/>
    <property type="molecule type" value="Genomic_DNA"/>
</dbReference>
<protein>
    <submittedName>
        <fullName evidence="6">CUB domain-containing protein</fullName>
    </submittedName>
</protein>
<dbReference type="Pfam" id="PF00431">
    <property type="entry name" value="CUB"/>
    <property type="match status" value="1"/>
</dbReference>
<evidence type="ECO:0000313" key="5">
    <source>
        <dbReference type="Proteomes" id="UP000275846"/>
    </source>
</evidence>
<evidence type="ECO:0000259" key="3">
    <source>
        <dbReference type="PROSITE" id="PS01180"/>
    </source>
</evidence>
<keyword evidence="5" id="KW-1185">Reference proteome</keyword>
<dbReference type="Gene3D" id="2.60.120.290">
    <property type="entry name" value="Spermadhesin, CUB domain"/>
    <property type="match status" value="1"/>
</dbReference>
<evidence type="ECO:0000313" key="6">
    <source>
        <dbReference type="WBParaSite" id="SSLN_0001224301-mRNA-1"/>
    </source>
</evidence>
<dbReference type="WBParaSite" id="SSLN_0001224301-mRNA-1">
    <property type="protein sequence ID" value="SSLN_0001224301-mRNA-1"/>
    <property type="gene ID" value="SSLN_0001224301"/>
</dbReference>
<reference evidence="4 5" key="2">
    <citation type="submission" date="2018-11" db="EMBL/GenBank/DDBJ databases">
        <authorList>
            <consortium name="Pathogen Informatics"/>
        </authorList>
    </citation>
    <scope>NUCLEOTIDE SEQUENCE [LARGE SCALE GENOMIC DNA]</scope>
    <source>
        <strain evidence="4 5">NST_G2</strain>
    </source>
</reference>
<dbReference type="SMART" id="SM00042">
    <property type="entry name" value="CUB"/>
    <property type="match status" value="1"/>
</dbReference>
<evidence type="ECO:0000256" key="2">
    <source>
        <dbReference type="PROSITE-ProRule" id="PRU00059"/>
    </source>
</evidence>
<dbReference type="PANTHER" id="PTHR46908">
    <property type="entry name" value="CUBILIN-LIKE PROTEIN"/>
    <property type="match status" value="1"/>
</dbReference>
<comment type="caution">
    <text evidence="2">Lacks conserved residue(s) required for the propagation of feature annotation.</text>
</comment>
<dbReference type="Proteomes" id="UP000275846">
    <property type="component" value="Unassembled WGS sequence"/>
</dbReference>
<sequence length="150" mass="16797">MLCKPAICGGYRKANIGIITSPNYPDKYPDNLECLWTIEAPAQSFIILTFKDFSVSKSLYADCLMLSSGKTRSAKYQQVFLDVADSLFLEVTFSDSPTNDQYGNKEHLIYKSYFPGNHAYNTPDIFGCPRGQRWGVIVDAMIAPRSVTES</sequence>
<name>A0A183T5P8_SCHSO</name>
<keyword evidence="1" id="KW-1015">Disulfide bond</keyword>
<dbReference type="SUPFAM" id="SSF49854">
    <property type="entry name" value="Spermadhesin, CUB domain"/>
    <property type="match status" value="1"/>
</dbReference>
<dbReference type="PANTHER" id="PTHR46908:SF8">
    <property type="entry name" value="C-TYPE LECTIN DOMAIN-CONTAINING PROTEIN"/>
    <property type="match status" value="1"/>
</dbReference>
<evidence type="ECO:0000313" key="4">
    <source>
        <dbReference type="EMBL" id="VDL98181.1"/>
    </source>
</evidence>
<dbReference type="STRING" id="70667.A0A183T5P8"/>
<feature type="domain" description="CUB" evidence="3">
    <location>
        <begin position="8"/>
        <end position="63"/>
    </location>
</feature>
<proteinExistence type="predicted"/>
<dbReference type="OrthoDB" id="5975444at2759"/>
<evidence type="ECO:0000256" key="1">
    <source>
        <dbReference type="ARBA" id="ARBA00023157"/>
    </source>
</evidence>
<gene>
    <name evidence="4" type="ORF">SSLN_LOCUS11796</name>
</gene>
<dbReference type="InterPro" id="IPR052129">
    <property type="entry name" value="Spermadhesin-Link_domain"/>
</dbReference>
<organism evidence="6">
    <name type="scientific">Schistocephalus solidus</name>
    <name type="common">Tapeworm</name>
    <dbReference type="NCBI Taxonomy" id="70667"/>
    <lineage>
        <taxon>Eukaryota</taxon>
        <taxon>Metazoa</taxon>
        <taxon>Spiralia</taxon>
        <taxon>Lophotrochozoa</taxon>
        <taxon>Platyhelminthes</taxon>
        <taxon>Cestoda</taxon>
        <taxon>Eucestoda</taxon>
        <taxon>Diphyllobothriidea</taxon>
        <taxon>Diphyllobothriidae</taxon>
        <taxon>Schistocephalus</taxon>
    </lineage>
</organism>
<reference evidence="6" key="1">
    <citation type="submission" date="2016-06" db="UniProtKB">
        <authorList>
            <consortium name="WormBaseParasite"/>
        </authorList>
    </citation>
    <scope>IDENTIFICATION</scope>
</reference>
<accession>A0A183T5P8</accession>
<dbReference type="CDD" id="cd00041">
    <property type="entry name" value="CUB"/>
    <property type="match status" value="1"/>
</dbReference>
<dbReference type="PROSITE" id="PS01180">
    <property type="entry name" value="CUB"/>
    <property type="match status" value="1"/>
</dbReference>
<dbReference type="AlphaFoldDB" id="A0A183T5P8"/>